<accession>A0ABY6MRR6</accession>
<feature type="signal peptide" evidence="1">
    <location>
        <begin position="1"/>
        <end position="24"/>
    </location>
</feature>
<keyword evidence="1" id="KW-0732">Signal</keyword>
<reference evidence="2" key="1">
    <citation type="submission" date="2022-10" db="EMBL/GenBank/DDBJ databases">
        <title>Complete genome sequence of Schlegelella aquatica LMG 23380.</title>
        <authorList>
            <person name="Musilova J."/>
            <person name="Kourilova X."/>
            <person name="Bezdicek M."/>
            <person name="Hermankova K."/>
            <person name="Obruca S."/>
            <person name="Sedlar K."/>
        </authorList>
    </citation>
    <scope>NUCLEOTIDE SEQUENCE</scope>
    <source>
        <strain evidence="2">LMG 23380</strain>
    </source>
</reference>
<dbReference type="PROSITE" id="PS51257">
    <property type="entry name" value="PROKAR_LIPOPROTEIN"/>
    <property type="match status" value="1"/>
</dbReference>
<evidence type="ECO:0000256" key="1">
    <source>
        <dbReference type="SAM" id="SignalP"/>
    </source>
</evidence>
<evidence type="ECO:0008006" key="4">
    <source>
        <dbReference type="Google" id="ProtNLM"/>
    </source>
</evidence>
<protein>
    <recommendedName>
        <fullName evidence="4">Lipoprotein</fullName>
    </recommendedName>
</protein>
<gene>
    <name evidence="2" type="ORF">OMP39_13755</name>
</gene>
<proteinExistence type="predicted"/>
<evidence type="ECO:0000313" key="3">
    <source>
        <dbReference type="Proteomes" id="UP001163266"/>
    </source>
</evidence>
<keyword evidence="3" id="KW-1185">Reference proteome</keyword>
<sequence>MSVTYRSPGAILTRAGALACAACAAWLLAGCASVDEGPPGPAPMFFYPERAQTPAQQDRDRYECYRWSLRQAAQGSAARPLPAQRVRDAMGACMAARGYRVG</sequence>
<organism evidence="2 3">
    <name type="scientific">Caldimonas aquatica</name>
    <dbReference type="NCBI Taxonomy" id="376175"/>
    <lineage>
        <taxon>Bacteria</taxon>
        <taxon>Pseudomonadati</taxon>
        <taxon>Pseudomonadota</taxon>
        <taxon>Betaproteobacteria</taxon>
        <taxon>Burkholderiales</taxon>
        <taxon>Sphaerotilaceae</taxon>
        <taxon>Caldimonas</taxon>
    </lineage>
</organism>
<name>A0ABY6MRR6_9BURK</name>
<feature type="chain" id="PRO_5047273183" description="Lipoprotein" evidence="1">
    <location>
        <begin position="25"/>
        <end position="102"/>
    </location>
</feature>
<dbReference type="EMBL" id="CP110257">
    <property type="protein sequence ID" value="UZD54706.1"/>
    <property type="molecule type" value="Genomic_DNA"/>
</dbReference>
<evidence type="ECO:0000313" key="2">
    <source>
        <dbReference type="EMBL" id="UZD54706.1"/>
    </source>
</evidence>
<dbReference type="RefSeq" id="WP_264892320.1">
    <property type="nucleotide sequence ID" value="NZ_CP110257.1"/>
</dbReference>
<dbReference type="Proteomes" id="UP001163266">
    <property type="component" value="Chromosome"/>
</dbReference>